<dbReference type="HOGENOM" id="CLU_110781_0_0_1"/>
<feature type="transmembrane region" description="Helical" evidence="8">
    <location>
        <begin position="53"/>
        <end position="71"/>
    </location>
</feature>
<proteinExistence type="inferred from homology"/>
<evidence type="ECO:0000256" key="8">
    <source>
        <dbReference type="SAM" id="Phobius"/>
    </source>
</evidence>
<evidence type="ECO:0000256" key="3">
    <source>
        <dbReference type="ARBA" id="ARBA00020827"/>
    </source>
</evidence>
<keyword evidence="4 8" id="KW-0812">Transmembrane</keyword>
<organism evidence="9 10">
    <name type="scientific">Cyphellophora europaea (strain CBS 101466)</name>
    <name type="common">Phialophora europaea</name>
    <dbReference type="NCBI Taxonomy" id="1220924"/>
    <lineage>
        <taxon>Eukaryota</taxon>
        <taxon>Fungi</taxon>
        <taxon>Dikarya</taxon>
        <taxon>Ascomycota</taxon>
        <taxon>Pezizomycotina</taxon>
        <taxon>Eurotiomycetes</taxon>
        <taxon>Chaetothyriomycetidae</taxon>
        <taxon>Chaetothyriales</taxon>
        <taxon>Cyphellophoraceae</taxon>
        <taxon>Cyphellophora</taxon>
    </lineage>
</organism>
<keyword evidence="5" id="KW-0256">Endoplasmic reticulum</keyword>
<dbReference type="RefSeq" id="XP_008715003.1">
    <property type="nucleotide sequence ID" value="XM_008716781.1"/>
</dbReference>
<dbReference type="AlphaFoldDB" id="W2S3K5"/>
<evidence type="ECO:0000313" key="9">
    <source>
        <dbReference type="EMBL" id="ETN43267.1"/>
    </source>
</evidence>
<keyword evidence="10" id="KW-1185">Reference proteome</keyword>
<evidence type="ECO:0000256" key="7">
    <source>
        <dbReference type="ARBA" id="ARBA00023136"/>
    </source>
</evidence>
<comment type="subcellular location">
    <subcellularLocation>
        <location evidence="1">Endoplasmic reticulum membrane</location>
        <topology evidence="1">Multi-pass membrane protein</topology>
    </subcellularLocation>
</comment>
<dbReference type="VEuPathDB" id="FungiDB:HMPREF1541_02426"/>
<evidence type="ECO:0000256" key="4">
    <source>
        <dbReference type="ARBA" id="ARBA00022692"/>
    </source>
</evidence>
<keyword evidence="7 8" id="KW-0472">Membrane</keyword>
<dbReference type="STRING" id="1220924.W2S3K5"/>
<reference evidence="9 10" key="1">
    <citation type="submission" date="2013-03" db="EMBL/GenBank/DDBJ databases">
        <title>The Genome Sequence of Phialophora europaea CBS 101466.</title>
        <authorList>
            <consortium name="The Broad Institute Genomics Platform"/>
            <person name="Cuomo C."/>
            <person name="de Hoog S."/>
            <person name="Gorbushina A."/>
            <person name="Walker B."/>
            <person name="Young S.K."/>
            <person name="Zeng Q."/>
            <person name="Gargeya S."/>
            <person name="Fitzgerald M."/>
            <person name="Haas B."/>
            <person name="Abouelleil A."/>
            <person name="Allen A.W."/>
            <person name="Alvarado L."/>
            <person name="Arachchi H.M."/>
            <person name="Berlin A.M."/>
            <person name="Chapman S.B."/>
            <person name="Gainer-Dewar J."/>
            <person name="Goldberg J."/>
            <person name="Griggs A."/>
            <person name="Gujja S."/>
            <person name="Hansen M."/>
            <person name="Howarth C."/>
            <person name="Imamovic A."/>
            <person name="Ireland A."/>
            <person name="Larimer J."/>
            <person name="McCowan C."/>
            <person name="Murphy C."/>
            <person name="Pearson M."/>
            <person name="Poon T.W."/>
            <person name="Priest M."/>
            <person name="Roberts A."/>
            <person name="Saif S."/>
            <person name="Shea T."/>
            <person name="Sisk P."/>
            <person name="Sykes S."/>
            <person name="Wortman J."/>
            <person name="Nusbaum C."/>
            <person name="Birren B."/>
        </authorList>
    </citation>
    <scope>NUCLEOTIDE SEQUENCE [LARGE SCALE GENOMIC DNA]</scope>
    <source>
        <strain evidence="9 10">CBS 101466</strain>
    </source>
</reference>
<evidence type="ECO:0000256" key="6">
    <source>
        <dbReference type="ARBA" id="ARBA00022989"/>
    </source>
</evidence>
<gene>
    <name evidence="9" type="ORF">HMPREF1541_02426</name>
</gene>
<feature type="transmembrane region" description="Helical" evidence="8">
    <location>
        <begin position="104"/>
        <end position="124"/>
    </location>
</feature>
<dbReference type="OrthoDB" id="16510at2759"/>
<dbReference type="PANTHER" id="PTHR20994">
    <property type="entry name" value="ER MEMBRANE PROTEIN COMPLEX SUBUNIT 6"/>
    <property type="match status" value="1"/>
</dbReference>
<dbReference type="Proteomes" id="UP000030752">
    <property type="component" value="Unassembled WGS sequence"/>
</dbReference>
<dbReference type="InterPro" id="IPR029008">
    <property type="entry name" value="EMC6-like"/>
</dbReference>
<dbReference type="InParanoid" id="W2S3K5"/>
<dbReference type="InterPro" id="IPR008504">
    <property type="entry name" value="Emc6"/>
</dbReference>
<sequence>MPPTAQEKSNLLHPLVPESVQHNTRTLSQIRSLTSLVLGVAAGILGLESQWGFLFYFVSNIFISGLIHYLLAHGQPGEYFAGSGVSEDGRRDGKIARVGAWRDIWLGSGLFEGLSGFVLGWAGVGGVVR</sequence>
<name>W2S3K5_CYPE1</name>
<dbReference type="PANTHER" id="PTHR20994:SF0">
    <property type="entry name" value="ER MEMBRANE PROTEIN COMPLEX SUBUNIT 6"/>
    <property type="match status" value="1"/>
</dbReference>
<dbReference type="GO" id="GO:0072546">
    <property type="term" value="C:EMC complex"/>
    <property type="evidence" value="ECO:0007669"/>
    <property type="project" value="InterPro"/>
</dbReference>
<evidence type="ECO:0000256" key="1">
    <source>
        <dbReference type="ARBA" id="ARBA00004477"/>
    </source>
</evidence>
<dbReference type="eggNOG" id="ENOG502SBMH">
    <property type="taxonomic scope" value="Eukaryota"/>
</dbReference>
<evidence type="ECO:0000313" key="10">
    <source>
        <dbReference type="Proteomes" id="UP000030752"/>
    </source>
</evidence>
<comment type="similarity">
    <text evidence="2">Belongs to the EMC6 family.</text>
</comment>
<dbReference type="GO" id="GO:0000045">
    <property type="term" value="P:autophagosome assembly"/>
    <property type="evidence" value="ECO:0007669"/>
    <property type="project" value="TreeGrafter"/>
</dbReference>
<keyword evidence="6 8" id="KW-1133">Transmembrane helix</keyword>
<protein>
    <recommendedName>
        <fullName evidence="3">ER membrane protein complex subunit 6</fullName>
    </recommendedName>
</protein>
<dbReference type="GeneID" id="19969765"/>
<dbReference type="Pfam" id="PF07019">
    <property type="entry name" value="EMC6"/>
    <property type="match status" value="1"/>
</dbReference>
<dbReference type="GO" id="GO:0034975">
    <property type="term" value="P:protein folding in endoplasmic reticulum"/>
    <property type="evidence" value="ECO:0007669"/>
    <property type="project" value="TreeGrafter"/>
</dbReference>
<accession>W2S3K5</accession>
<evidence type="ECO:0000256" key="5">
    <source>
        <dbReference type="ARBA" id="ARBA00022824"/>
    </source>
</evidence>
<evidence type="ECO:0000256" key="2">
    <source>
        <dbReference type="ARBA" id="ARBA00009436"/>
    </source>
</evidence>
<dbReference type="EMBL" id="KB822718">
    <property type="protein sequence ID" value="ETN43267.1"/>
    <property type="molecule type" value="Genomic_DNA"/>
</dbReference>